<name>A0A0G2ZBX3_9BACT</name>
<evidence type="ECO:0000256" key="6">
    <source>
        <dbReference type="ARBA" id="ARBA00022989"/>
    </source>
</evidence>
<proteinExistence type="inferred from homology"/>
<keyword evidence="6 9" id="KW-1133">Transmembrane helix</keyword>
<feature type="transmembrane region" description="Helical" evidence="9">
    <location>
        <begin position="128"/>
        <end position="149"/>
    </location>
</feature>
<keyword evidence="5 9" id="KW-0812">Transmembrane</keyword>
<sequence length="169" mass="20398">MKKLFLRLIDLIEVHFASLVLFTLFLSMFFQVILRYVFNYPSPVLFEISGYTFIWVVFLGAPLARRYKSHIRFNILYEKLPRKGQLIIDLIMDIIFNIGMLITLFPVLENFGWYKYLRSDVLRIPWTYLLLCFPLFIFLILLHNSVWIYRELRELITGKASEMEEKPWE</sequence>
<protein>
    <submittedName>
        <fullName evidence="11">TRAP C4-dicarboxylate transporter</fullName>
    </submittedName>
</protein>
<keyword evidence="3" id="KW-1003">Cell membrane</keyword>
<dbReference type="Pfam" id="PF04290">
    <property type="entry name" value="DctQ"/>
    <property type="match status" value="1"/>
</dbReference>
<dbReference type="GO" id="GO:0015740">
    <property type="term" value="P:C4-dicarboxylate transport"/>
    <property type="evidence" value="ECO:0007669"/>
    <property type="project" value="TreeGrafter"/>
</dbReference>
<dbReference type="GO" id="GO:0005886">
    <property type="term" value="C:plasma membrane"/>
    <property type="evidence" value="ECO:0007669"/>
    <property type="project" value="UniProtKB-SubCell"/>
</dbReference>
<dbReference type="OrthoDB" id="45144at2"/>
<comment type="similarity">
    <text evidence="8">Belongs to the TRAP transporter small permease family.</text>
</comment>
<feature type="transmembrane region" description="Helical" evidence="9">
    <location>
        <begin position="86"/>
        <end position="108"/>
    </location>
</feature>
<dbReference type="AlphaFoldDB" id="A0A0G2ZBX3"/>
<comment type="subcellular location">
    <subcellularLocation>
        <location evidence="1">Cell inner membrane</location>
        <topology evidence="1">Multi-pass membrane protein</topology>
    </subcellularLocation>
</comment>
<evidence type="ECO:0000256" key="7">
    <source>
        <dbReference type="ARBA" id="ARBA00023136"/>
    </source>
</evidence>
<dbReference type="InterPro" id="IPR055348">
    <property type="entry name" value="DctQ"/>
</dbReference>
<dbReference type="RefSeq" id="WP_047754189.1">
    <property type="nucleotide sequence ID" value="NZ_CAJUHA010000013.1"/>
</dbReference>
<evidence type="ECO:0000256" key="4">
    <source>
        <dbReference type="ARBA" id="ARBA00022519"/>
    </source>
</evidence>
<dbReference type="EMBL" id="CP011232">
    <property type="protein sequence ID" value="AKI97054.1"/>
    <property type="molecule type" value="Genomic_DNA"/>
</dbReference>
<dbReference type="Proteomes" id="UP000035159">
    <property type="component" value="Chromosome"/>
</dbReference>
<dbReference type="KEGG" id="kpf:IX53_03565"/>
<keyword evidence="2" id="KW-0813">Transport</keyword>
<evidence type="ECO:0000256" key="5">
    <source>
        <dbReference type="ARBA" id="ARBA00022692"/>
    </source>
</evidence>
<accession>A0A0G2ZBX3</accession>
<evidence type="ECO:0000259" key="10">
    <source>
        <dbReference type="Pfam" id="PF04290"/>
    </source>
</evidence>
<keyword evidence="4" id="KW-0997">Cell inner membrane</keyword>
<organism evidence="11 12">
    <name type="scientific">Kosmotoga pacifica</name>
    <dbReference type="NCBI Taxonomy" id="1330330"/>
    <lineage>
        <taxon>Bacteria</taxon>
        <taxon>Thermotogati</taxon>
        <taxon>Thermotogota</taxon>
        <taxon>Thermotogae</taxon>
        <taxon>Kosmotogales</taxon>
        <taxon>Kosmotogaceae</taxon>
        <taxon>Kosmotoga</taxon>
    </lineage>
</organism>
<feature type="domain" description="Tripartite ATP-independent periplasmic transporters DctQ component" evidence="10">
    <location>
        <begin position="24"/>
        <end position="152"/>
    </location>
</feature>
<feature type="transmembrane region" description="Helical" evidence="9">
    <location>
        <begin position="12"/>
        <end position="38"/>
    </location>
</feature>
<evidence type="ECO:0000256" key="8">
    <source>
        <dbReference type="ARBA" id="ARBA00038436"/>
    </source>
</evidence>
<dbReference type="PANTHER" id="PTHR35011:SF2">
    <property type="entry name" value="2,3-DIKETO-L-GULONATE TRAP TRANSPORTER SMALL PERMEASE PROTEIN YIAM"/>
    <property type="match status" value="1"/>
</dbReference>
<feature type="transmembrane region" description="Helical" evidence="9">
    <location>
        <begin position="44"/>
        <end position="65"/>
    </location>
</feature>
<evidence type="ECO:0000256" key="2">
    <source>
        <dbReference type="ARBA" id="ARBA00022448"/>
    </source>
</evidence>
<keyword evidence="12" id="KW-1185">Reference proteome</keyword>
<dbReference type="STRING" id="1330330.IX53_03565"/>
<reference evidence="11 12" key="1">
    <citation type="submission" date="2015-04" db="EMBL/GenBank/DDBJ databases">
        <title>Complete Genome Sequence of Kosmotoga pacifica SLHLJ1.</title>
        <authorList>
            <person name="Jiang L.J."/>
            <person name="Shao Z.Z."/>
            <person name="Jebbar M."/>
        </authorList>
    </citation>
    <scope>NUCLEOTIDE SEQUENCE [LARGE SCALE GENOMIC DNA]</scope>
    <source>
        <strain evidence="11 12">SLHLJ1</strain>
    </source>
</reference>
<dbReference type="InterPro" id="IPR007387">
    <property type="entry name" value="TRAP_DctQ"/>
</dbReference>
<gene>
    <name evidence="11" type="ORF">IX53_03565</name>
</gene>
<evidence type="ECO:0000256" key="9">
    <source>
        <dbReference type="SAM" id="Phobius"/>
    </source>
</evidence>
<dbReference type="PANTHER" id="PTHR35011">
    <property type="entry name" value="2,3-DIKETO-L-GULONATE TRAP TRANSPORTER SMALL PERMEASE PROTEIN YIAM"/>
    <property type="match status" value="1"/>
</dbReference>
<keyword evidence="7 9" id="KW-0472">Membrane</keyword>
<evidence type="ECO:0000256" key="3">
    <source>
        <dbReference type="ARBA" id="ARBA00022475"/>
    </source>
</evidence>
<dbReference type="PATRIC" id="fig|1330330.3.peg.717"/>
<dbReference type="GO" id="GO:0022857">
    <property type="term" value="F:transmembrane transporter activity"/>
    <property type="evidence" value="ECO:0007669"/>
    <property type="project" value="TreeGrafter"/>
</dbReference>
<evidence type="ECO:0000313" key="11">
    <source>
        <dbReference type="EMBL" id="AKI97054.1"/>
    </source>
</evidence>
<evidence type="ECO:0000313" key="12">
    <source>
        <dbReference type="Proteomes" id="UP000035159"/>
    </source>
</evidence>
<evidence type="ECO:0000256" key="1">
    <source>
        <dbReference type="ARBA" id="ARBA00004429"/>
    </source>
</evidence>